<protein>
    <recommendedName>
        <fullName evidence="5">O-antigen ligase domain-containing protein</fullName>
    </recommendedName>
</protein>
<evidence type="ECO:0000256" key="2">
    <source>
        <dbReference type="SAM" id="Phobius"/>
    </source>
</evidence>
<dbReference type="Proteomes" id="UP000289260">
    <property type="component" value="Chromosome"/>
</dbReference>
<feature type="transmembrane region" description="Helical" evidence="2">
    <location>
        <begin position="32"/>
        <end position="65"/>
    </location>
</feature>
<evidence type="ECO:0000313" key="4">
    <source>
        <dbReference type="Proteomes" id="UP000289260"/>
    </source>
</evidence>
<dbReference type="AlphaFoldDB" id="A0A4P6KFD3"/>
<feature type="transmembrane region" description="Helical" evidence="2">
    <location>
        <begin position="124"/>
        <end position="142"/>
    </location>
</feature>
<proteinExistence type="predicted"/>
<accession>A0A4P6KFD3</accession>
<evidence type="ECO:0000313" key="3">
    <source>
        <dbReference type="EMBL" id="QBE49127.1"/>
    </source>
</evidence>
<organism evidence="3 4">
    <name type="scientific">Leucobacter triazinivorans</name>
    <dbReference type="NCBI Taxonomy" id="1784719"/>
    <lineage>
        <taxon>Bacteria</taxon>
        <taxon>Bacillati</taxon>
        <taxon>Actinomycetota</taxon>
        <taxon>Actinomycetes</taxon>
        <taxon>Micrococcales</taxon>
        <taxon>Microbacteriaceae</taxon>
        <taxon>Leucobacter</taxon>
    </lineage>
</organism>
<feature type="transmembrane region" description="Helical" evidence="2">
    <location>
        <begin position="209"/>
        <end position="242"/>
    </location>
</feature>
<feature type="transmembrane region" description="Helical" evidence="2">
    <location>
        <begin position="249"/>
        <end position="268"/>
    </location>
</feature>
<feature type="transmembrane region" description="Helical" evidence="2">
    <location>
        <begin position="77"/>
        <end position="104"/>
    </location>
</feature>
<name>A0A4P6KFD3_9MICO</name>
<sequence length="442" mass="45935">MTTVIMAVGGLAAAIVALLVLRAAPRLAVALWLLVLFFVPVWVGVSVGPFWSAITAVTVLMIMTCSRSIELSPADGIMAAFGLLIVAQYALGLVSLSGAVIALTEWLLPYVWGRLVLTRVSLDFLVRAVALVAGVAAALALLEATTSVNPFVLISWGAADIYEIWSPLQPRGGLTRVEGAFGHSIALGATLSMCAAFVLAAKWRLQVRLLLLVTIAAAILLTLSRIGLVTFVITVALSIIVLPGLTRLARLLIAAAGLATALFIVPIVNDVFLEAGQEAGGSAGYRLDLLSLGPVLRPFGAAPDIAGLTVGGDYLGTFSRSIDNALLVVAMRVGWVAALLLVAVLIAATVQMLRRRGANAANIAIAGQIPGLFAVAFITQYSAFFWFAAGLAVAIGVADRRRVPGRLPRLGSARSPQTPAQPAAILNRISPERPEAAGGGST</sequence>
<keyword evidence="2" id="KW-0812">Transmembrane</keyword>
<dbReference type="RefSeq" id="WP_130110258.1">
    <property type="nucleotide sequence ID" value="NZ_CP035806.1"/>
</dbReference>
<feature type="transmembrane region" description="Helical" evidence="2">
    <location>
        <begin position="325"/>
        <end position="348"/>
    </location>
</feature>
<keyword evidence="4" id="KW-1185">Reference proteome</keyword>
<evidence type="ECO:0008006" key="5">
    <source>
        <dbReference type="Google" id="ProtNLM"/>
    </source>
</evidence>
<evidence type="ECO:0000256" key="1">
    <source>
        <dbReference type="SAM" id="MobiDB-lite"/>
    </source>
</evidence>
<keyword evidence="2" id="KW-1133">Transmembrane helix</keyword>
<keyword evidence="2" id="KW-0472">Membrane</keyword>
<gene>
    <name evidence="3" type="ORF">EVS81_09955</name>
</gene>
<dbReference type="KEGG" id="ltr:EVS81_09955"/>
<dbReference type="EMBL" id="CP035806">
    <property type="protein sequence ID" value="QBE49127.1"/>
    <property type="molecule type" value="Genomic_DNA"/>
</dbReference>
<dbReference type="OrthoDB" id="3253728at2"/>
<reference evidence="3 4" key="1">
    <citation type="submission" date="2019-02" db="EMBL/GenBank/DDBJ databases">
        <authorList>
            <person name="Sun L."/>
            <person name="Pan D."/>
            <person name="Wu X."/>
        </authorList>
    </citation>
    <scope>NUCLEOTIDE SEQUENCE [LARGE SCALE GENOMIC DNA]</scope>
    <source>
        <strain evidence="3 4">JW-1</strain>
    </source>
</reference>
<feature type="transmembrane region" description="Helical" evidence="2">
    <location>
        <begin position="180"/>
        <end position="203"/>
    </location>
</feature>
<feature type="transmembrane region" description="Helical" evidence="2">
    <location>
        <begin position="383"/>
        <end position="399"/>
    </location>
</feature>
<feature type="region of interest" description="Disordered" evidence="1">
    <location>
        <begin position="408"/>
        <end position="442"/>
    </location>
</feature>